<evidence type="ECO:0008006" key="3">
    <source>
        <dbReference type="Google" id="ProtNLM"/>
    </source>
</evidence>
<proteinExistence type="predicted"/>
<gene>
    <name evidence="1" type="ORF">F0P94_00045</name>
</gene>
<protein>
    <recommendedName>
        <fullName evidence="3">Lipoprotein</fullName>
    </recommendedName>
</protein>
<dbReference type="EMBL" id="VTWT01000001">
    <property type="protein sequence ID" value="KAA9345517.1"/>
    <property type="molecule type" value="Genomic_DNA"/>
</dbReference>
<evidence type="ECO:0000313" key="2">
    <source>
        <dbReference type="Proteomes" id="UP000326570"/>
    </source>
</evidence>
<reference evidence="1 2" key="1">
    <citation type="submission" date="2019-09" db="EMBL/GenBank/DDBJ databases">
        <title>Genome sequence of Adhaeribacter sp. M2.</title>
        <authorList>
            <person name="Srinivasan S."/>
        </authorList>
    </citation>
    <scope>NUCLEOTIDE SEQUENCE [LARGE SCALE GENOMIC DNA]</scope>
    <source>
        <strain evidence="1 2">M2</strain>
    </source>
</reference>
<comment type="caution">
    <text evidence="1">The sequence shown here is derived from an EMBL/GenBank/DDBJ whole genome shotgun (WGS) entry which is preliminary data.</text>
</comment>
<dbReference type="PROSITE" id="PS51257">
    <property type="entry name" value="PROKAR_LIPOPROTEIN"/>
    <property type="match status" value="1"/>
</dbReference>
<name>A0A5N1J476_9BACT</name>
<accession>A0A5N1J476</accession>
<evidence type="ECO:0000313" key="1">
    <source>
        <dbReference type="EMBL" id="KAA9345517.1"/>
    </source>
</evidence>
<dbReference type="AlphaFoldDB" id="A0A5N1J476"/>
<organism evidence="1 2">
    <name type="scientific">Adhaeribacter soli</name>
    <dbReference type="NCBI Taxonomy" id="2607655"/>
    <lineage>
        <taxon>Bacteria</taxon>
        <taxon>Pseudomonadati</taxon>
        <taxon>Bacteroidota</taxon>
        <taxon>Cytophagia</taxon>
        <taxon>Cytophagales</taxon>
        <taxon>Hymenobacteraceae</taxon>
        <taxon>Adhaeribacter</taxon>
    </lineage>
</organism>
<dbReference type="Proteomes" id="UP000326570">
    <property type="component" value="Unassembled WGS sequence"/>
</dbReference>
<keyword evidence="2" id="KW-1185">Reference proteome</keyword>
<sequence length="247" mass="27788">MKKLITCFSILIFGTVSCNSAKKDILEVLQPTGNQNVVTSETYSDRSGFCSNSIFLNSDSTFSMEGGCEGRSYVAFGKWRRSRDSIEFKSLPKGSFNLVRKVEFGGRPSRGAVIFQINDKTGKPTQGFLIKPIKANEKHILTSNSSIIFNANGTKIEIYQTDVDGKAEVPIEDIDSLEFPQLQIFANRKLRFSTKGLTDSIKVLLNINSQTLAYPEISYHEKTGTFRCKIEKDKLRDGNWSLEKRNR</sequence>